<accession>A0A485K6K7</accession>
<organism evidence="3 4">
    <name type="scientific">Aphanomyces stellatus</name>
    <dbReference type="NCBI Taxonomy" id="120398"/>
    <lineage>
        <taxon>Eukaryota</taxon>
        <taxon>Sar</taxon>
        <taxon>Stramenopiles</taxon>
        <taxon>Oomycota</taxon>
        <taxon>Saprolegniomycetes</taxon>
        <taxon>Saprolegniales</taxon>
        <taxon>Verrucalvaceae</taxon>
        <taxon>Aphanomyces</taxon>
    </lineage>
</organism>
<reference evidence="3 4" key="1">
    <citation type="submission" date="2019-03" db="EMBL/GenBank/DDBJ databases">
        <authorList>
            <person name="Gaulin E."/>
            <person name="Dumas B."/>
        </authorList>
    </citation>
    <scope>NUCLEOTIDE SEQUENCE [LARGE SCALE GENOMIC DNA]</scope>
    <source>
        <strain evidence="3">CBS 568.67</strain>
    </source>
</reference>
<evidence type="ECO:0000313" key="2">
    <source>
        <dbReference type="EMBL" id="KAF0720774.1"/>
    </source>
</evidence>
<proteinExistence type="predicted"/>
<dbReference type="AlphaFoldDB" id="A0A485K6K7"/>
<gene>
    <name evidence="3" type="primary">Aste57867_53</name>
    <name evidence="2" type="ORF">As57867_000053</name>
    <name evidence="3" type="ORF">ASTE57867_53</name>
</gene>
<protein>
    <submittedName>
        <fullName evidence="3">Aste57867_53 protein</fullName>
    </submittedName>
</protein>
<feature type="region of interest" description="Disordered" evidence="1">
    <location>
        <begin position="69"/>
        <end position="89"/>
    </location>
</feature>
<dbReference type="EMBL" id="CAADRA010000002">
    <property type="protein sequence ID" value="VFT77279.1"/>
    <property type="molecule type" value="Genomic_DNA"/>
</dbReference>
<reference evidence="2" key="2">
    <citation type="submission" date="2019-06" db="EMBL/GenBank/DDBJ databases">
        <title>Genomics analysis of Aphanomyces spp. identifies a new class of oomycete effector associated with host adaptation.</title>
        <authorList>
            <person name="Gaulin E."/>
        </authorList>
    </citation>
    <scope>NUCLEOTIDE SEQUENCE</scope>
    <source>
        <strain evidence="2">CBS 578.67</strain>
    </source>
</reference>
<dbReference type="EMBL" id="VJMH01000002">
    <property type="protein sequence ID" value="KAF0720774.1"/>
    <property type="molecule type" value="Genomic_DNA"/>
</dbReference>
<name>A0A485K6K7_9STRA</name>
<dbReference type="OrthoDB" id="147348at2759"/>
<evidence type="ECO:0000256" key="1">
    <source>
        <dbReference type="SAM" id="MobiDB-lite"/>
    </source>
</evidence>
<keyword evidence="4" id="KW-1185">Reference proteome</keyword>
<evidence type="ECO:0000313" key="3">
    <source>
        <dbReference type="EMBL" id="VFT77279.1"/>
    </source>
</evidence>
<sequence length="106" mass="11951">MPTAPAATTTTTGKEVDYVSKQANLTAQIESERMAAKRWWQDYGQCYIDNSKPEDFTYENRIKKLQEKLASEKSHGSSRQTTSASYGIGEPFKECTTKKLPPVKKL</sequence>
<evidence type="ECO:0000313" key="4">
    <source>
        <dbReference type="Proteomes" id="UP000332933"/>
    </source>
</evidence>
<dbReference type="Proteomes" id="UP000332933">
    <property type="component" value="Unassembled WGS sequence"/>
</dbReference>